<keyword evidence="2" id="KW-1185">Reference proteome</keyword>
<organism evidence="2 3">
    <name type="scientific">Dinoponera quadriceps</name>
    <name type="common">South American ant</name>
    <dbReference type="NCBI Taxonomy" id="609295"/>
    <lineage>
        <taxon>Eukaryota</taxon>
        <taxon>Metazoa</taxon>
        <taxon>Ecdysozoa</taxon>
        <taxon>Arthropoda</taxon>
        <taxon>Hexapoda</taxon>
        <taxon>Insecta</taxon>
        <taxon>Pterygota</taxon>
        <taxon>Neoptera</taxon>
        <taxon>Endopterygota</taxon>
        <taxon>Hymenoptera</taxon>
        <taxon>Apocrita</taxon>
        <taxon>Aculeata</taxon>
        <taxon>Formicoidea</taxon>
        <taxon>Formicidae</taxon>
        <taxon>Ponerinae</taxon>
        <taxon>Ponerini</taxon>
        <taxon>Dinoponera</taxon>
    </lineage>
</organism>
<feature type="region of interest" description="Disordered" evidence="1">
    <location>
        <begin position="2194"/>
        <end position="2216"/>
    </location>
</feature>
<feature type="compositionally biased region" description="Basic and acidic residues" evidence="1">
    <location>
        <begin position="1320"/>
        <end position="1342"/>
    </location>
</feature>
<feature type="compositionally biased region" description="Low complexity" evidence="1">
    <location>
        <begin position="1211"/>
        <end position="1220"/>
    </location>
</feature>
<feature type="compositionally biased region" description="Polar residues" evidence="1">
    <location>
        <begin position="1735"/>
        <end position="1747"/>
    </location>
</feature>
<feature type="compositionally biased region" description="Polar residues" evidence="1">
    <location>
        <begin position="1106"/>
        <end position="1115"/>
    </location>
</feature>
<feature type="compositionally biased region" description="Basic and acidic residues" evidence="1">
    <location>
        <begin position="1827"/>
        <end position="1838"/>
    </location>
</feature>
<feature type="compositionally biased region" description="Polar residues" evidence="1">
    <location>
        <begin position="1553"/>
        <end position="1564"/>
    </location>
</feature>
<feature type="compositionally biased region" description="Basic and acidic residues" evidence="1">
    <location>
        <begin position="1081"/>
        <end position="1105"/>
    </location>
</feature>
<dbReference type="PANTHER" id="PTHR22928:SF3">
    <property type="entry name" value="TELOMERE-ASSOCIATED PROTEIN RIF1"/>
    <property type="match status" value="1"/>
</dbReference>
<feature type="region of interest" description="Disordered" evidence="1">
    <location>
        <begin position="2254"/>
        <end position="2275"/>
    </location>
</feature>
<feature type="region of interest" description="Disordered" evidence="1">
    <location>
        <begin position="1759"/>
        <end position="1841"/>
    </location>
</feature>
<feature type="region of interest" description="Disordered" evidence="1">
    <location>
        <begin position="2295"/>
        <end position="2331"/>
    </location>
</feature>
<proteinExistence type="predicted"/>
<feature type="compositionally biased region" description="Basic and acidic residues" evidence="1">
    <location>
        <begin position="1417"/>
        <end position="1440"/>
    </location>
</feature>
<feature type="compositionally biased region" description="Polar residues" evidence="1">
    <location>
        <begin position="1280"/>
        <end position="1292"/>
    </location>
</feature>
<feature type="compositionally biased region" description="Basic and acidic residues" evidence="1">
    <location>
        <begin position="1228"/>
        <end position="1252"/>
    </location>
</feature>
<dbReference type="GO" id="GO:0140445">
    <property type="term" value="C:chromosome, telomeric repeat region"/>
    <property type="evidence" value="ECO:0007669"/>
    <property type="project" value="TreeGrafter"/>
</dbReference>
<reference evidence="3" key="1">
    <citation type="submission" date="2025-08" db="UniProtKB">
        <authorList>
            <consortium name="RefSeq"/>
        </authorList>
    </citation>
    <scope>IDENTIFICATION</scope>
</reference>
<dbReference type="GeneID" id="106747063"/>
<dbReference type="OrthoDB" id="5399929at2759"/>
<feature type="compositionally biased region" description="Basic and acidic residues" evidence="1">
    <location>
        <begin position="1358"/>
        <end position="1394"/>
    </location>
</feature>
<feature type="compositionally biased region" description="Basic and acidic residues" evidence="1">
    <location>
        <begin position="1184"/>
        <end position="1193"/>
    </location>
</feature>
<dbReference type="RefSeq" id="XP_014479811.1">
    <property type="nucleotide sequence ID" value="XM_014624325.1"/>
</dbReference>
<feature type="region of interest" description="Disordered" evidence="1">
    <location>
        <begin position="889"/>
        <end position="917"/>
    </location>
</feature>
<evidence type="ECO:0000313" key="3">
    <source>
        <dbReference type="RefSeq" id="XP_014479811.1"/>
    </source>
</evidence>
<feature type="region of interest" description="Disordered" evidence="1">
    <location>
        <begin position="1069"/>
        <end position="1292"/>
    </location>
</feature>
<gene>
    <name evidence="3" type="primary">LOC106747063</name>
</gene>
<feature type="compositionally biased region" description="Basic and acidic residues" evidence="1">
    <location>
        <begin position="890"/>
        <end position="917"/>
    </location>
</feature>
<name>A0A6P3XMW4_DINQU</name>
<dbReference type="GO" id="GO:0000723">
    <property type="term" value="P:telomere maintenance"/>
    <property type="evidence" value="ECO:0007669"/>
    <property type="project" value="TreeGrafter"/>
</dbReference>
<feature type="compositionally biased region" description="Polar residues" evidence="1">
    <location>
        <begin position="1194"/>
        <end position="1203"/>
    </location>
</feature>
<sequence length="2670" mass="299254">MAMNTTTIFSRMMKTLRENSSVKEKREALTYISSQAKKLESSGVIKEERYTELCKLVIEAFTKEEGSMQYEALGALTAIVQEFQAHSLHLFELMLQTDKRIRLKILKLLEVIEDNAISAAVNDGQAVNFFKECLISVQPSSMEWITPTACVDNLQMLTKVEHHVLSDEQKLEEDTVAYSLNLLKRLYRLAAVTFDPNIEKFDILLMDKIVTLAYMGHKRQRSFALKVLQQAIATNSSFRIRKNHSEQWAQYKTNIQSLYCKRMLLLVAACETDWSIQWNVTIQLLGTDLHRGANLINNLLSVEEKAFKSTDTIIRRQAFLSWKLLIDNFALDYQELATARRIKLLCIPLNAKNSKTELISLTKLEVWWHLIIKLYKDITQFVTPVITQFLNFCFGPLGDTPLLSSKFNVVASPGKRFLKTKLVAVDALYQLIVSRGENSTVCAAMLEERLPHVITHPVFQECSKSITHSIGEAILILGQLTDQEMKNRFQLGKILWTSLMIYITELKIENKDHLFRDVILVVTELGNHFDKSMVKDMIFNVILLDLVRVIKASAFVDSALPELVLKLLSLPVLCEVPENFCCNDIECLLQRCISSEITCSHTFGCLQTIMSNLKSASDTRENMIFYIELWAVIATVLTKYTANSKKIDEGDKNGHNFKTVKSVLLFPLQCIASENFQQLQDCEMRKCKYGQVWKSLYKEFEIQSGSISTVKPNEILLDIASMIQTYLNKNNCSFIVFCLDVLLGTINYEHLFVQDGIPSIMQLIIDVVTIALTNMQTSNCEVTLKMLSAMLITVYGHNLHKAVLYLQICKSAIEFVLELQLKTLSKEVVSLWETVISIFRGLDKRIHREIFSLYKEVVLKAIQHSNSNIRSLAWSVFGNEDGSGSTAKYISDEKEGMIEKSPSHSKRDDSAKKKEETGKVKDVRVVGSFLNRKPVNTKSASNKPLERDEKNALILPEPDSQDYVYIKTDLKFDINRLTEHQKETLKKKREDIPALYNDLSQSSSQNTQNLQEWFDIKAKHINELDKANNKKNDLITQKPINNDANKENKIIVMQGELNLMDKMINNNNSNKLDGNVGDNIIDAKQKKDSTKEAERKDSDSHDENTSKQTHLTSPLFTGFIPEPDNEIDVHSTTSVTKRLNFESKEEFPEDKTHERQSSPSMFDSAKRRHRNDKVDTARSNLSLRSDEADENQKDSSTVNVQKTSRMKHSQGRAGASSSRSPCDDTDIKEESNESKKGIKRKYVSDTESDRVLQQRRKRKMISLSKDVNDDDKDKLRHSDNTSLDTMDTDGLSQRVQKEMSRLKIDMVFDCNAVNRRRIKHSDEGDKETMLKKVNTKDAKEGNDTSQGALIKRRSRRSIRQESEKPTESDLLKKFKELAKEDKEARKASDTDKVPLKNSADTDTTQMVPTTSQTAQDVTDRMQDEKLDDSKSISVKSEDTSKVTSEQDESSQDEIEDVVESSQALNVIKIDKICGEKQCFIKINKMPNIHAIKASDVIVEKNYVPESIPVDCGDVDVPGPCEQPNEATIDNNKETSDAGNKDSANKDVTEETDNSNAKIPSTESQKAVDGSTKLAGVITYSSPKGSGKVFPKLKSFTVHGRAAHMLGLVTKQSRIETDNVIVAEDDSVIKKSRGKDAETEASTSKKVPTVKEIDKIGGPSGSRQEKIFNNMRSIHDYACPSTYMFSGLKNDGEKLPSKVDKDISDSVSTDNSGDKENEENASFLSDKDDLPILEWSSANPPSLTASPSASILKRNRLIVSEPDPDSVHPNKRKRVSFADPPVSKEMGYEISTAQSPHKSSKFSTVRSLTPKKNSPRSKKSKLKFTSADAEKSTTEKDTSSEINAEIAPHDQNQESLASFHEEIVQSTVPVDCVETGDSETQQDIFDGSETNSDSSVIHSTDDDIDLSARDDSVDSVKLIDLDDSLMDALPTDEDNLEGLKDTDALPTTEDNVEGLENTDALPINEDNPENLKDTADASPTNEDNREGLGDTALPTNGANLEDFEDTALPNNEDNLEILRDTALPTKDGDLEDTVDIQNIDGLNSTVDPDEVFGEKLPRISTCEDERNARNAKNVAEQDTLSVTDSIFASLPSSQDSRCENQNNVQLDPEFLDSVQPIYPALSSCGESIIAVIEQLTTPLWRQYLQTYLTNRNLFTIGDLAQLSEREVNRMPLSGKSKIQLVRKVLQRYQSTFEIASRKDDGPTATSQEKPSDRTEQLDKRTLDEVTIALAAPGSIEAAPIGNETLRCSTPLASARKLHDHSSTKRPLTEHLDTTDPINEDSSICDDYFVDTSAKRDNADSSALDTGAVNERTGAEAPITAHSSPEKSARHGKPTMLPIATSSVSKSLTTITDAPSSDSINVSAIVCNEPLITHSSVGVGTDEVYSSEPAVKKVTRSVESQMALEDLLDEIDVNVVLESAVRRCSPESILSQYKMKMTQLSEAELVKETLRMLGLHNKRQLNDALLRTICHSYGINNVLLRLPDVFNSDKKFFEKVFKAYHKKLNIVDCLNIFDCTELENAICQKYTSSDLVRMLSEKLKREEQEGIKQPIPEISSLNAMLQRLPMDVIISHTVANEEVIPSSVVLDIALQNNSSEDIARSLSAQSPDRVRRILDRLRPSQFNAAQIENEEVSKESLLTIFKSVCSKLTAQELLDVYHETMTSKLITKENKN</sequence>
<dbReference type="GO" id="GO:0005634">
    <property type="term" value="C:nucleus"/>
    <property type="evidence" value="ECO:0007669"/>
    <property type="project" value="TreeGrafter"/>
</dbReference>
<feature type="compositionally biased region" description="Polar residues" evidence="1">
    <location>
        <begin position="1790"/>
        <end position="1806"/>
    </location>
</feature>
<dbReference type="KEGG" id="dqu:106747063"/>
<evidence type="ECO:0000256" key="1">
    <source>
        <dbReference type="SAM" id="MobiDB-lite"/>
    </source>
</evidence>
<feature type="region of interest" description="Disordered" evidence="1">
    <location>
        <begin position="1513"/>
        <end position="1570"/>
    </location>
</feature>
<feature type="compositionally biased region" description="Basic and acidic residues" evidence="1">
    <location>
        <begin position="2258"/>
        <end position="2272"/>
    </location>
</feature>
<feature type="compositionally biased region" description="Acidic residues" evidence="1">
    <location>
        <begin position="1445"/>
        <end position="1457"/>
    </location>
</feature>
<feature type="region of interest" description="Disordered" evidence="1">
    <location>
        <begin position="1319"/>
        <end position="1457"/>
    </location>
</feature>
<feature type="compositionally biased region" description="Basic and acidic residues" evidence="1">
    <location>
        <begin position="1139"/>
        <end position="1156"/>
    </location>
</feature>
<feature type="compositionally biased region" description="Basic residues" evidence="1">
    <location>
        <begin position="1812"/>
        <end position="1821"/>
    </location>
</feature>
<evidence type="ECO:0000313" key="2">
    <source>
        <dbReference type="Proteomes" id="UP000515204"/>
    </source>
</evidence>
<accession>A0A6P3XMW4</accession>
<feature type="region of interest" description="Disordered" evidence="1">
    <location>
        <begin position="1928"/>
        <end position="1995"/>
    </location>
</feature>
<dbReference type="Proteomes" id="UP000515204">
    <property type="component" value="Unplaced"/>
</dbReference>
<feature type="region of interest" description="Disordered" evidence="1">
    <location>
        <begin position="1695"/>
        <end position="1747"/>
    </location>
</feature>
<protein>
    <submittedName>
        <fullName evidence="3">Telomere-associated protein RIF1-like isoform X1</fullName>
    </submittedName>
</protein>
<feature type="compositionally biased region" description="Basic and acidic residues" evidence="1">
    <location>
        <begin position="1530"/>
        <end position="1548"/>
    </location>
</feature>
<dbReference type="PANTHER" id="PTHR22928">
    <property type="entry name" value="TELOMERE-ASSOCIATED PROTEIN RIF1"/>
    <property type="match status" value="1"/>
</dbReference>
<dbReference type="CDD" id="cd14267">
    <property type="entry name" value="Rif1_CTD_C-II_like"/>
    <property type="match status" value="1"/>
</dbReference>
<feature type="compositionally biased region" description="Polar residues" evidence="1">
    <location>
        <begin position="1398"/>
        <end position="1416"/>
    </location>
</feature>